<evidence type="ECO:0000256" key="3">
    <source>
        <dbReference type="ARBA" id="ARBA00022679"/>
    </source>
</evidence>
<dbReference type="GeneID" id="31012525"/>
<accession>A0A1J9R0N8</accession>
<dbReference type="RefSeq" id="XP_020131194.1">
    <property type="nucleotide sequence ID" value="XM_020272266.1"/>
</dbReference>
<name>A0A1J9R0N8_9PEZI</name>
<dbReference type="STRING" id="236234.A0A1J9R0N8"/>
<dbReference type="GO" id="GO:0032259">
    <property type="term" value="P:methylation"/>
    <property type="evidence" value="ECO:0007669"/>
    <property type="project" value="UniProtKB-KW"/>
</dbReference>
<dbReference type="OrthoDB" id="276151at2759"/>
<protein>
    <submittedName>
        <fullName evidence="6">Thiol methyltransferase</fullName>
    </submittedName>
</protein>
<dbReference type="PANTHER" id="PTHR32183:SF6">
    <property type="entry name" value="CYSTEINE SULFINATE DESULFINASE_CYSTEINE DESULFURASE AND RELATED ENZYMES"/>
    <property type="match status" value="1"/>
</dbReference>
<dbReference type="CDD" id="cd02440">
    <property type="entry name" value="AdoMet_MTases"/>
    <property type="match status" value="1"/>
</dbReference>
<evidence type="ECO:0000256" key="4">
    <source>
        <dbReference type="ARBA" id="ARBA00022691"/>
    </source>
</evidence>
<comment type="caution">
    <text evidence="6">The sequence shown here is derived from an EMBL/GenBank/DDBJ whole genome shotgun (WGS) entry which is preliminary data.</text>
</comment>
<dbReference type="GO" id="GO:0008757">
    <property type="term" value="F:S-adenosylmethionine-dependent methyltransferase activity"/>
    <property type="evidence" value="ECO:0007669"/>
    <property type="project" value="InterPro"/>
</dbReference>
<keyword evidence="1" id="KW-0597">Phosphoprotein</keyword>
<dbReference type="InterPro" id="IPR029063">
    <property type="entry name" value="SAM-dependent_MTases_sf"/>
</dbReference>
<organism evidence="6 7">
    <name type="scientific">Diplodia corticola</name>
    <dbReference type="NCBI Taxonomy" id="236234"/>
    <lineage>
        <taxon>Eukaryota</taxon>
        <taxon>Fungi</taxon>
        <taxon>Dikarya</taxon>
        <taxon>Ascomycota</taxon>
        <taxon>Pezizomycotina</taxon>
        <taxon>Dothideomycetes</taxon>
        <taxon>Dothideomycetes incertae sedis</taxon>
        <taxon>Botryosphaeriales</taxon>
        <taxon>Botryosphaeriaceae</taxon>
        <taxon>Diplodia</taxon>
    </lineage>
</organism>
<dbReference type="Pfam" id="PF05724">
    <property type="entry name" value="TPMT"/>
    <property type="match status" value="1"/>
</dbReference>
<evidence type="ECO:0000256" key="1">
    <source>
        <dbReference type="ARBA" id="ARBA00022553"/>
    </source>
</evidence>
<keyword evidence="4" id="KW-0949">S-adenosyl-L-methionine</keyword>
<keyword evidence="7" id="KW-1185">Reference proteome</keyword>
<proteinExistence type="predicted"/>
<dbReference type="Proteomes" id="UP000183809">
    <property type="component" value="Unassembled WGS sequence"/>
</dbReference>
<dbReference type="PROSITE" id="PS51585">
    <property type="entry name" value="SAM_MT_TPMT"/>
    <property type="match status" value="1"/>
</dbReference>
<dbReference type="InterPro" id="IPR008854">
    <property type="entry name" value="TPMT"/>
</dbReference>
<evidence type="ECO:0000256" key="2">
    <source>
        <dbReference type="ARBA" id="ARBA00022603"/>
    </source>
</evidence>
<dbReference type="SUPFAM" id="SSF53335">
    <property type="entry name" value="S-adenosyl-L-methionine-dependent methyltransferases"/>
    <property type="match status" value="1"/>
</dbReference>
<dbReference type="Gene3D" id="3.40.50.150">
    <property type="entry name" value="Vaccinia Virus protein VP39"/>
    <property type="match status" value="1"/>
</dbReference>
<evidence type="ECO:0000313" key="7">
    <source>
        <dbReference type="Proteomes" id="UP000183809"/>
    </source>
</evidence>
<sequence>MHSEPSGRASPPPGQFNKHPKHPTEARERLRTHFGSTEPKDQGPRWDDLWKEGDFLPWDKGFPNPALHELLTTHVFSNRSKDVKQDERPLVPAPVDDRTKRRKRALVPGCGKGYDVVLLASYGYDAWGLEVSSHAIEQAKKWARDVEDKDFHKYETIDNEIGRGSVNFVLGDFFKDDWIRETGGAEFDLIYDYTFLSALPPQLRPAWSLRMSQLLSHDPHAGLVCIEFPTYKEPSTGGPPFGCQPRVYEQHLSRPGEELEYGDDGHVIEERGEDGVIPRNKNGLVRLVHFHPEQSHEIGKGTDFVSIWRHQAAA</sequence>
<dbReference type="EMBL" id="MNUE01000020">
    <property type="protein sequence ID" value="OJD34934.1"/>
    <property type="molecule type" value="Genomic_DNA"/>
</dbReference>
<keyword evidence="2 6" id="KW-0489">Methyltransferase</keyword>
<feature type="region of interest" description="Disordered" evidence="5">
    <location>
        <begin position="1"/>
        <end position="48"/>
    </location>
</feature>
<evidence type="ECO:0000313" key="6">
    <source>
        <dbReference type="EMBL" id="OJD34934.1"/>
    </source>
</evidence>
<evidence type="ECO:0000256" key="5">
    <source>
        <dbReference type="SAM" id="MobiDB-lite"/>
    </source>
</evidence>
<keyword evidence="3 6" id="KW-0808">Transferase</keyword>
<gene>
    <name evidence="6" type="ORF">BKCO1_2000082</name>
</gene>
<feature type="compositionally biased region" description="Basic and acidic residues" evidence="5">
    <location>
        <begin position="38"/>
        <end position="48"/>
    </location>
</feature>
<dbReference type="PANTHER" id="PTHR32183">
    <property type="match status" value="1"/>
</dbReference>
<reference evidence="6 7" key="1">
    <citation type="submission" date="2016-10" db="EMBL/GenBank/DDBJ databases">
        <title>Proteomics and genomics reveal pathogen-plant mechanisms compatible with a hemibiotrophic lifestyle of Diplodia corticola.</title>
        <authorList>
            <person name="Fernandes I."/>
            <person name="De Jonge R."/>
            <person name="Van De Peer Y."/>
            <person name="Devreese B."/>
            <person name="Alves A."/>
            <person name="Esteves A.C."/>
        </authorList>
    </citation>
    <scope>NUCLEOTIDE SEQUENCE [LARGE SCALE GENOMIC DNA]</scope>
    <source>
        <strain evidence="6 7">CBS 112549</strain>
    </source>
</reference>
<dbReference type="AlphaFoldDB" id="A0A1J9R0N8"/>
<feature type="compositionally biased region" description="Basic and acidic residues" evidence="5">
    <location>
        <begin position="22"/>
        <end position="31"/>
    </location>
</feature>